<keyword evidence="7" id="KW-0418">Kinase</keyword>
<comment type="pathway">
    <text evidence="1">Cofactor biosynthesis; tetrahydrofolate biosynthesis; 2-amino-4-hydroxy-6-hydroxymethyl-7,8-dihydropteridine diphosphate from 7,8-dihydroneopterin triphosphate: step 4/4.</text>
</comment>
<evidence type="ECO:0000256" key="12">
    <source>
        <dbReference type="ARBA" id="ARBA00033413"/>
    </source>
</evidence>
<proteinExistence type="inferred from homology"/>
<dbReference type="InterPro" id="IPR000550">
    <property type="entry name" value="Hppk"/>
</dbReference>
<evidence type="ECO:0000256" key="3">
    <source>
        <dbReference type="ARBA" id="ARBA00013253"/>
    </source>
</evidence>
<evidence type="ECO:0000256" key="7">
    <source>
        <dbReference type="ARBA" id="ARBA00022777"/>
    </source>
</evidence>
<feature type="domain" description="7,8-dihydro-6-hydroxymethylpterin-pyrophosphokinase" evidence="13">
    <location>
        <begin position="8"/>
        <end position="107"/>
    </location>
</feature>
<dbReference type="Proteomes" id="UP000823865">
    <property type="component" value="Unassembled WGS sequence"/>
</dbReference>
<evidence type="ECO:0000256" key="4">
    <source>
        <dbReference type="ARBA" id="ARBA00016218"/>
    </source>
</evidence>
<dbReference type="GO" id="GO:0003848">
    <property type="term" value="F:2-amino-4-hydroxy-6-hydroxymethyldihydropteridine diphosphokinase activity"/>
    <property type="evidence" value="ECO:0007669"/>
    <property type="project" value="UniProtKB-EC"/>
</dbReference>
<accession>A0A9E2P1A7</accession>
<dbReference type="GO" id="GO:0046656">
    <property type="term" value="P:folic acid biosynthetic process"/>
    <property type="evidence" value="ECO:0007669"/>
    <property type="project" value="UniProtKB-KW"/>
</dbReference>
<reference evidence="14" key="2">
    <citation type="submission" date="2021-04" db="EMBL/GenBank/DDBJ databases">
        <authorList>
            <person name="Gilroy R."/>
        </authorList>
    </citation>
    <scope>NUCLEOTIDE SEQUENCE</scope>
    <source>
        <strain evidence="14">G3-2149</strain>
    </source>
</reference>
<keyword evidence="6" id="KW-0547">Nucleotide-binding</keyword>
<dbReference type="GO" id="GO:0016301">
    <property type="term" value="F:kinase activity"/>
    <property type="evidence" value="ECO:0007669"/>
    <property type="project" value="UniProtKB-KW"/>
</dbReference>
<evidence type="ECO:0000256" key="2">
    <source>
        <dbReference type="ARBA" id="ARBA00005810"/>
    </source>
</evidence>
<dbReference type="PANTHER" id="PTHR43071">
    <property type="entry name" value="2-AMINO-4-HYDROXY-6-HYDROXYMETHYLDIHYDROPTERIDINE PYROPHOSPHOKINASE"/>
    <property type="match status" value="1"/>
</dbReference>
<dbReference type="AlphaFoldDB" id="A0A9E2P1A7"/>
<dbReference type="Gene3D" id="3.30.70.560">
    <property type="entry name" value="7,8-Dihydro-6-hydroxymethylpterin-pyrophosphokinase HPPK"/>
    <property type="match status" value="1"/>
</dbReference>
<name>A0A9E2P1A7_9BACT</name>
<dbReference type="PANTHER" id="PTHR43071:SF1">
    <property type="entry name" value="2-AMINO-4-HYDROXY-6-HYDROXYMETHYLDIHYDROPTERIDINE PYROPHOSPHOKINASE"/>
    <property type="match status" value="1"/>
</dbReference>
<evidence type="ECO:0000259" key="13">
    <source>
        <dbReference type="Pfam" id="PF01288"/>
    </source>
</evidence>
<dbReference type="InterPro" id="IPR035907">
    <property type="entry name" value="Hppk_sf"/>
</dbReference>
<evidence type="ECO:0000256" key="1">
    <source>
        <dbReference type="ARBA" id="ARBA00005051"/>
    </source>
</evidence>
<comment type="caution">
    <text evidence="14">The sequence shown here is derived from an EMBL/GenBank/DDBJ whole genome shotgun (WGS) entry which is preliminary data.</text>
</comment>
<evidence type="ECO:0000256" key="10">
    <source>
        <dbReference type="ARBA" id="ARBA00029409"/>
    </source>
</evidence>
<evidence type="ECO:0000256" key="9">
    <source>
        <dbReference type="ARBA" id="ARBA00022909"/>
    </source>
</evidence>
<comment type="similarity">
    <text evidence="2">Belongs to the HPPK family.</text>
</comment>
<keyword evidence="8" id="KW-0067">ATP-binding</keyword>
<comment type="function">
    <text evidence="10">Catalyzes the transfer of pyrophosphate from adenosine triphosphate (ATP) to 6-hydroxymethyl-7,8-dihydropterin, an enzymatic step in folate biosynthesis pathway.</text>
</comment>
<organism evidence="14 15">
    <name type="scientific">Candidatus Paraprevotella stercoravium</name>
    <dbReference type="NCBI Taxonomy" id="2838725"/>
    <lineage>
        <taxon>Bacteria</taxon>
        <taxon>Pseudomonadati</taxon>
        <taxon>Bacteroidota</taxon>
        <taxon>Bacteroidia</taxon>
        <taxon>Bacteroidales</taxon>
        <taxon>Prevotellaceae</taxon>
        <taxon>Paraprevotella</taxon>
    </lineage>
</organism>
<sequence>MERTNTVIIGMGSNYDSKNHLEFARRNLQTIFPDIVFSRLLQTEPVGFQTNLQPFLNQLALVRTQTDIPGICHALKKLEKEAGRTPEDKKQEIVRLDLDILQINDQTLKAEELNRSYYQQAMSDLRHLL</sequence>
<dbReference type="GO" id="GO:0005524">
    <property type="term" value="F:ATP binding"/>
    <property type="evidence" value="ECO:0007669"/>
    <property type="project" value="UniProtKB-KW"/>
</dbReference>
<evidence type="ECO:0000313" key="15">
    <source>
        <dbReference type="Proteomes" id="UP000823865"/>
    </source>
</evidence>
<dbReference type="Pfam" id="PF01288">
    <property type="entry name" value="HPPK"/>
    <property type="match status" value="1"/>
</dbReference>
<dbReference type="EC" id="2.7.6.3" evidence="3"/>
<evidence type="ECO:0000256" key="5">
    <source>
        <dbReference type="ARBA" id="ARBA00022679"/>
    </source>
</evidence>
<dbReference type="EMBL" id="JAHLFU010000148">
    <property type="protein sequence ID" value="MBU3853548.1"/>
    <property type="molecule type" value="Genomic_DNA"/>
</dbReference>
<evidence type="ECO:0000256" key="11">
    <source>
        <dbReference type="ARBA" id="ARBA00029766"/>
    </source>
</evidence>
<dbReference type="SUPFAM" id="SSF55083">
    <property type="entry name" value="6-hydroxymethyl-7,8-dihydropterin pyrophosphokinase, HPPK"/>
    <property type="match status" value="1"/>
</dbReference>
<keyword evidence="5" id="KW-0808">Transferase</keyword>
<protein>
    <recommendedName>
        <fullName evidence="4">2-amino-4-hydroxy-6-hydroxymethyldihydropteridine pyrophosphokinase</fullName>
        <ecNumber evidence="3">2.7.6.3</ecNumber>
    </recommendedName>
    <alternativeName>
        <fullName evidence="11">6-hydroxymethyl-7,8-dihydropterin pyrophosphokinase</fullName>
    </alternativeName>
    <alternativeName>
        <fullName evidence="12">7,8-dihydro-6-hydroxymethylpterin-pyrophosphokinase</fullName>
    </alternativeName>
</protein>
<gene>
    <name evidence="14" type="ORF">H9789_07010</name>
</gene>
<evidence type="ECO:0000256" key="6">
    <source>
        <dbReference type="ARBA" id="ARBA00022741"/>
    </source>
</evidence>
<keyword evidence="9" id="KW-0289">Folate biosynthesis</keyword>
<evidence type="ECO:0000313" key="14">
    <source>
        <dbReference type="EMBL" id="MBU3853548.1"/>
    </source>
</evidence>
<evidence type="ECO:0000256" key="8">
    <source>
        <dbReference type="ARBA" id="ARBA00022840"/>
    </source>
</evidence>
<reference evidence="14" key="1">
    <citation type="journal article" date="2021" name="PeerJ">
        <title>Extensive microbial diversity within the chicken gut microbiome revealed by metagenomics and culture.</title>
        <authorList>
            <person name="Gilroy R."/>
            <person name="Ravi A."/>
            <person name="Getino M."/>
            <person name="Pursley I."/>
            <person name="Horton D.L."/>
            <person name="Alikhan N.F."/>
            <person name="Baker D."/>
            <person name="Gharbi K."/>
            <person name="Hall N."/>
            <person name="Watson M."/>
            <person name="Adriaenssens E.M."/>
            <person name="Foster-Nyarko E."/>
            <person name="Jarju S."/>
            <person name="Secka A."/>
            <person name="Antonio M."/>
            <person name="Oren A."/>
            <person name="Chaudhuri R.R."/>
            <person name="La Ragione R."/>
            <person name="Hildebrand F."/>
            <person name="Pallen M.J."/>
        </authorList>
    </citation>
    <scope>NUCLEOTIDE SEQUENCE</scope>
    <source>
        <strain evidence="14">G3-2149</strain>
    </source>
</reference>